<gene>
    <name evidence="6" type="ORF">EDD60_10278</name>
</gene>
<evidence type="ECO:0000256" key="1">
    <source>
        <dbReference type="ARBA" id="ARBA00004761"/>
    </source>
</evidence>
<dbReference type="Gene3D" id="3.20.20.70">
    <property type="entry name" value="Aldolase class I"/>
    <property type="match status" value="1"/>
</dbReference>
<organism evidence="6 7">
    <name type="scientific">Longibaculum muris</name>
    <dbReference type="NCBI Taxonomy" id="1796628"/>
    <lineage>
        <taxon>Bacteria</taxon>
        <taxon>Bacillati</taxon>
        <taxon>Bacillota</taxon>
        <taxon>Erysipelotrichia</taxon>
        <taxon>Erysipelotrichales</taxon>
        <taxon>Coprobacillaceae</taxon>
        <taxon>Longibaculum</taxon>
    </lineage>
</organism>
<dbReference type="GO" id="GO:0016829">
    <property type="term" value="F:lyase activity"/>
    <property type="evidence" value="ECO:0007669"/>
    <property type="project" value="UniProtKB-KW"/>
</dbReference>
<evidence type="ECO:0000256" key="5">
    <source>
        <dbReference type="ARBA" id="ARBA00023277"/>
    </source>
</evidence>
<dbReference type="InterPro" id="IPR000887">
    <property type="entry name" value="Aldlse_KDPG_KHG"/>
</dbReference>
<evidence type="ECO:0000313" key="6">
    <source>
        <dbReference type="EMBL" id="TCW02115.1"/>
    </source>
</evidence>
<dbReference type="InterPro" id="IPR013785">
    <property type="entry name" value="Aldolase_TIM"/>
</dbReference>
<evidence type="ECO:0000256" key="3">
    <source>
        <dbReference type="ARBA" id="ARBA00011233"/>
    </source>
</evidence>
<dbReference type="RefSeq" id="WP_207905281.1">
    <property type="nucleotide sequence ID" value="NZ_JANKBF010000003.1"/>
</dbReference>
<keyword evidence="5" id="KW-0119">Carbohydrate metabolism</keyword>
<dbReference type="PANTHER" id="PTHR30246:SF1">
    <property type="entry name" value="2-DEHYDRO-3-DEOXY-6-PHOSPHOGALACTONATE ALDOLASE-RELATED"/>
    <property type="match status" value="1"/>
</dbReference>
<comment type="pathway">
    <text evidence="1">Carbohydrate acid metabolism.</text>
</comment>
<comment type="caution">
    <text evidence="6">The sequence shown here is derived from an EMBL/GenBank/DDBJ whole genome shotgun (WGS) entry which is preliminary data.</text>
</comment>
<dbReference type="Pfam" id="PF01081">
    <property type="entry name" value="Aldolase"/>
    <property type="match status" value="1"/>
</dbReference>
<keyword evidence="7" id="KW-1185">Reference proteome</keyword>
<dbReference type="PANTHER" id="PTHR30246">
    <property type="entry name" value="2-KETO-3-DEOXY-6-PHOSPHOGLUCONATE ALDOLASE"/>
    <property type="match status" value="1"/>
</dbReference>
<protein>
    <submittedName>
        <fullName evidence="6">2-dehydro-3-deoxyphosphogluconate aldolase/(4S)-4-hydroxy-2-oxoglutarate aldolase</fullName>
    </submittedName>
</protein>
<evidence type="ECO:0000256" key="2">
    <source>
        <dbReference type="ARBA" id="ARBA00006906"/>
    </source>
</evidence>
<accession>A0A4R3ZAS4</accession>
<comment type="similarity">
    <text evidence="2">Belongs to the KHG/KDPG aldolase family.</text>
</comment>
<dbReference type="EMBL" id="SMCQ01000002">
    <property type="protein sequence ID" value="TCW02115.1"/>
    <property type="molecule type" value="Genomic_DNA"/>
</dbReference>
<proteinExistence type="inferred from homology"/>
<comment type="subunit">
    <text evidence="3">Homotrimer.</text>
</comment>
<evidence type="ECO:0000313" key="7">
    <source>
        <dbReference type="Proteomes" id="UP000295515"/>
    </source>
</evidence>
<dbReference type="CDD" id="cd00452">
    <property type="entry name" value="KDPG_aldolase"/>
    <property type="match status" value="1"/>
</dbReference>
<keyword evidence="4" id="KW-0456">Lyase</keyword>
<sequence length="210" mass="22689">MIKENQSFPKVTVILRGYRYESVRAVVKQMVGTKLQAVEITMNSDDAASTIQKIADEFGKDICVGAGTVMNLAQAKEAVEAGAQFVLSPVKLSKEIIDYCHAHGVITVPAAMTPSEIQELLENGADIVKVFPAARLTPQYIKDVMAPLGRIPLMVVGGINGLNAQDYFDAGARFAGIGSGIFDKKDIEDANEENLKKSILAFVQQISWGD</sequence>
<name>A0A4R3ZAS4_9FIRM</name>
<evidence type="ECO:0000256" key="4">
    <source>
        <dbReference type="ARBA" id="ARBA00023239"/>
    </source>
</evidence>
<dbReference type="AlphaFoldDB" id="A0A4R3ZAS4"/>
<reference evidence="6 7" key="1">
    <citation type="submission" date="2019-03" db="EMBL/GenBank/DDBJ databases">
        <title>Genomic Encyclopedia of Type Strains, Phase IV (KMG-IV): sequencing the most valuable type-strain genomes for metagenomic binning, comparative biology and taxonomic classification.</title>
        <authorList>
            <person name="Goeker M."/>
        </authorList>
    </citation>
    <scope>NUCLEOTIDE SEQUENCE [LARGE SCALE GENOMIC DNA]</scope>
    <source>
        <strain evidence="6 7">DSM 29487</strain>
    </source>
</reference>
<dbReference type="GeneID" id="98914321"/>
<dbReference type="SUPFAM" id="SSF51569">
    <property type="entry name" value="Aldolase"/>
    <property type="match status" value="1"/>
</dbReference>
<dbReference type="Proteomes" id="UP000295515">
    <property type="component" value="Unassembled WGS sequence"/>
</dbReference>